<reference evidence="1" key="2">
    <citation type="journal article" date="2015" name="Data Brief">
        <title>Shoot transcriptome of the giant reed, Arundo donax.</title>
        <authorList>
            <person name="Barrero R.A."/>
            <person name="Guerrero F.D."/>
            <person name="Moolhuijzen P."/>
            <person name="Goolsby J.A."/>
            <person name="Tidwell J."/>
            <person name="Bellgard S.E."/>
            <person name="Bellgard M.I."/>
        </authorList>
    </citation>
    <scope>NUCLEOTIDE SEQUENCE</scope>
    <source>
        <tissue evidence="1">Shoot tissue taken approximately 20 cm above the soil surface</tissue>
    </source>
</reference>
<reference evidence="1" key="1">
    <citation type="submission" date="2014-09" db="EMBL/GenBank/DDBJ databases">
        <authorList>
            <person name="Magalhaes I.L.F."/>
            <person name="Oliveira U."/>
            <person name="Santos F.R."/>
            <person name="Vidigal T.H.D.A."/>
            <person name="Brescovit A.D."/>
            <person name="Santos A.J."/>
        </authorList>
    </citation>
    <scope>NUCLEOTIDE SEQUENCE</scope>
    <source>
        <tissue evidence="1">Shoot tissue taken approximately 20 cm above the soil surface</tissue>
    </source>
</reference>
<proteinExistence type="predicted"/>
<protein>
    <submittedName>
        <fullName evidence="1">Uncharacterized protein</fullName>
    </submittedName>
</protein>
<name>A0A0A9DB53_ARUDO</name>
<accession>A0A0A9DB53</accession>
<evidence type="ECO:0000313" key="1">
    <source>
        <dbReference type="EMBL" id="JAD80972.1"/>
    </source>
</evidence>
<dbReference type="AlphaFoldDB" id="A0A0A9DB53"/>
<dbReference type="EMBL" id="GBRH01216923">
    <property type="protein sequence ID" value="JAD80972.1"/>
    <property type="molecule type" value="Transcribed_RNA"/>
</dbReference>
<sequence>MEDKRGRCIGLADKHRPARPWSSGFWPCARCSRRSQEMLDRWKRSCGLRREILGATLPICPSVGELALALSSSDKYLVFMLHGFPRINLVFSKDARIVSTD</sequence>
<organism evidence="1">
    <name type="scientific">Arundo donax</name>
    <name type="common">Giant reed</name>
    <name type="synonym">Donax arundinaceus</name>
    <dbReference type="NCBI Taxonomy" id="35708"/>
    <lineage>
        <taxon>Eukaryota</taxon>
        <taxon>Viridiplantae</taxon>
        <taxon>Streptophyta</taxon>
        <taxon>Embryophyta</taxon>
        <taxon>Tracheophyta</taxon>
        <taxon>Spermatophyta</taxon>
        <taxon>Magnoliopsida</taxon>
        <taxon>Liliopsida</taxon>
        <taxon>Poales</taxon>
        <taxon>Poaceae</taxon>
        <taxon>PACMAD clade</taxon>
        <taxon>Arundinoideae</taxon>
        <taxon>Arundineae</taxon>
        <taxon>Arundo</taxon>
    </lineage>
</organism>